<dbReference type="AlphaFoldDB" id="A0A2H4SU68"/>
<dbReference type="Gene3D" id="3.30.200.20">
    <property type="entry name" value="Phosphorylase Kinase, domain 1"/>
    <property type="match status" value="1"/>
</dbReference>
<dbReference type="EC" id="2.7.11.1" evidence="1"/>
<organism evidence="10 11">
    <name type="scientific">Cordyceps militaris</name>
    <name type="common">Caterpillar fungus</name>
    <name type="synonym">Clavaria militaris</name>
    <dbReference type="NCBI Taxonomy" id="73501"/>
    <lineage>
        <taxon>Eukaryota</taxon>
        <taxon>Fungi</taxon>
        <taxon>Dikarya</taxon>
        <taxon>Ascomycota</taxon>
        <taxon>Pezizomycotina</taxon>
        <taxon>Sordariomycetes</taxon>
        <taxon>Hypocreomycetidae</taxon>
        <taxon>Hypocreales</taxon>
        <taxon>Cordycipitaceae</taxon>
        <taxon>Cordyceps</taxon>
    </lineage>
</organism>
<protein>
    <recommendedName>
        <fullName evidence="1">non-specific serine/threonine protein kinase</fullName>
        <ecNumber evidence="1">2.7.11.1</ecNumber>
    </recommendedName>
</protein>
<dbReference type="EMBL" id="CP023327">
    <property type="protein sequence ID" value="ATY66645.1"/>
    <property type="molecule type" value="Genomic_DNA"/>
</dbReference>
<evidence type="ECO:0000259" key="9">
    <source>
        <dbReference type="PROSITE" id="PS50011"/>
    </source>
</evidence>
<evidence type="ECO:0000256" key="6">
    <source>
        <dbReference type="ARBA" id="ARBA00022840"/>
    </source>
</evidence>
<dbReference type="Pfam" id="PF00069">
    <property type="entry name" value="Pkinase"/>
    <property type="match status" value="2"/>
</dbReference>
<gene>
    <name evidence="10" type="ORF">A9K55_000992</name>
</gene>
<dbReference type="SMART" id="SM00220">
    <property type="entry name" value="S_TKc"/>
    <property type="match status" value="1"/>
</dbReference>
<evidence type="ECO:0000256" key="5">
    <source>
        <dbReference type="ARBA" id="ARBA00022777"/>
    </source>
</evidence>
<evidence type="ECO:0000256" key="8">
    <source>
        <dbReference type="ARBA" id="ARBA00048679"/>
    </source>
</evidence>
<keyword evidence="5 10" id="KW-0418">Kinase</keyword>
<dbReference type="OrthoDB" id="5979581at2759"/>
<dbReference type="PANTHER" id="PTHR47634">
    <property type="entry name" value="PROTEIN KINASE DOMAIN-CONTAINING PROTEIN-RELATED"/>
    <property type="match status" value="1"/>
</dbReference>
<keyword evidence="3" id="KW-0808">Transferase</keyword>
<keyword evidence="4" id="KW-0547">Nucleotide-binding</keyword>
<feature type="domain" description="Protein kinase" evidence="9">
    <location>
        <begin position="49"/>
        <end position="415"/>
    </location>
</feature>
<evidence type="ECO:0000256" key="7">
    <source>
        <dbReference type="ARBA" id="ARBA00047899"/>
    </source>
</evidence>
<dbReference type="PANTHER" id="PTHR47634:SF9">
    <property type="entry name" value="PROTEIN KINASE DOMAIN-CONTAINING PROTEIN-RELATED"/>
    <property type="match status" value="1"/>
</dbReference>
<evidence type="ECO:0000256" key="2">
    <source>
        <dbReference type="ARBA" id="ARBA00022527"/>
    </source>
</evidence>
<dbReference type="InterPro" id="IPR000719">
    <property type="entry name" value="Prot_kinase_dom"/>
</dbReference>
<evidence type="ECO:0000313" key="11">
    <source>
        <dbReference type="Proteomes" id="UP000323067"/>
    </source>
</evidence>
<sequence length="436" mass="49997">MTDNTTRQPKAVHTPEIYIREMDLEEFEGYTIGGYHPIVIGDTFQKGRYKIAHKLGYGGYSTIWLARDNTLDRYVSLKVLIATESPQNTESNIIRKLQSVDTLHPGQQFIPHLLDEFSIDGPNGRHTCLVQEAARCSIAESKDDSINLMFPTETSRSIAAQLIMGVAYLHSRGICHGDLHLRNILFRDPHISQLNPDLLSERFPLDKVPIHRVDGGAAEPHAPPYAVYPLHMKTAADKLEDPIIAISDYGTSFVLAAERSPELHTPPLFLPPEDFFQERITLAADVWTLGVNLYEIMGERPLFETFSCDRDDIIADMISTLGQPPARWWDKWENRPEFFQPDGSWRRNLERIMTPVFRPLQQRMWDMGRGMTPETCEWDVEGGEMKALEDLIRSMLAFEPAKRPTAEQLIQSEYMVKWARPAWERQLERTKRHSGN</sequence>
<dbReference type="Gene3D" id="1.10.510.10">
    <property type="entry name" value="Transferase(Phosphotransferase) domain 1"/>
    <property type="match status" value="1"/>
</dbReference>
<comment type="catalytic activity">
    <reaction evidence="8">
        <text>L-seryl-[protein] + ATP = O-phospho-L-seryl-[protein] + ADP + H(+)</text>
        <dbReference type="Rhea" id="RHEA:17989"/>
        <dbReference type="Rhea" id="RHEA-COMP:9863"/>
        <dbReference type="Rhea" id="RHEA-COMP:11604"/>
        <dbReference type="ChEBI" id="CHEBI:15378"/>
        <dbReference type="ChEBI" id="CHEBI:29999"/>
        <dbReference type="ChEBI" id="CHEBI:30616"/>
        <dbReference type="ChEBI" id="CHEBI:83421"/>
        <dbReference type="ChEBI" id="CHEBI:456216"/>
        <dbReference type="EC" id="2.7.11.1"/>
    </reaction>
</comment>
<accession>A0A2H4SU68</accession>
<dbReference type="InterPro" id="IPR011009">
    <property type="entry name" value="Kinase-like_dom_sf"/>
</dbReference>
<dbReference type="Proteomes" id="UP000323067">
    <property type="component" value="Chromosome ii"/>
</dbReference>
<evidence type="ECO:0000313" key="10">
    <source>
        <dbReference type="EMBL" id="ATY66645.1"/>
    </source>
</evidence>
<evidence type="ECO:0000256" key="4">
    <source>
        <dbReference type="ARBA" id="ARBA00022741"/>
    </source>
</evidence>
<evidence type="ECO:0000256" key="1">
    <source>
        <dbReference type="ARBA" id="ARBA00012513"/>
    </source>
</evidence>
<reference evidence="10 11" key="1">
    <citation type="journal article" date="2017" name="BMC Genomics">
        <title>Chromosome level assembly and secondary metabolite potential of the parasitic fungus Cordyceps militaris.</title>
        <authorList>
            <person name="Kramer G.J."/>
            <person name="Nodwell J.R."/>
        </authorList>
    </citation>
    <scope>NUCLEOTIDE SEQUENCE [LARGE SCALE GENOMIC DNA]</scope>
    <source>
        <strain evidence="10 11">ATCC 34164</strain>
    </source>
</reference>
<dbReference type="InterPro" id="IPR051334">
    <property type="entry name" value="SRPK"/>
</dbReference>
<dbReference type="GO" id="GO:0050684">
    <property type="term" value="P:regulation of mRNA processing"/>
    <property type="evidence" value="ECO:0007669"/>
    <property type="project" value="TreeGrafter"/>
</dbReference>
<evidence type="ECO:0000256" key="3">
    <source>
        <dbReference type="ARBA" id="ARBA00022679"/>
    </source>
</evidence>
<dbReference type="GO" id="GO:0000245">
    <property type="term" value="P:spliceosomal complex assembly"/>
    <property type="evidence" value="ECO:0007669"/>
    <property type="project" value="TreeGrafter"/>
</dbReference>
<dbReference type="PROSITE" id="PS50011">
    <property type="entry name" value="PROTEIN_KINASE_DOM"/>
    <property type="match status" value="1"/>
</dbReference>
<dbReference type="VEuPathDB" id="FungiDB:CCM_03822"/>
<proteinExistence type="predicted"/>
<dbReference type="SUPFAM" id="SSF56112">
    <property type="entry name" value="Protein kinase-like (PK-like)"/>
    <property type="match status" value="1"/>
</dbReference>
<dbReference type="VEuPathDB" id="FungiDB:A9K55_000992"/>
<dbReference type="GO" id="GO:0005524">
    <property type="term" value="F:ATP binding"/>
    <property type="evidence" value="ECO:0007669"/>
    <property type="project" value="UniProtKB-KW"/>
</dbReference>
<keyword evidence="2" id="KW-0723">Serine/threonine-protein kinase</keyword>
<comment type="catalytic activity">
    <reaction evidence="7">
        <text>L-threonyl-[protein] + ATP = O-phospho-L-threonyl-[protein] + ADP + H(+)</text>
        <dbReference type="Rhea" id="RHEA:46608"/>
        <dbReference type="Rhea" id="RHEA-COMP:11060"/>
        <dbReference type="Rhea" id="RHEA-COMP:11605"/>
        <dbReference type="ChEBI" id="CHEBI:15378"/>
        <dbReference type="ChEBI" id="CHEBI:30013"/>
        <dbReference type="ChEBI" id="CHEBI:30616"/>
        <dbReference type="ChEBI" id="CHEBI:61977"/>
        <dbReference type="ChEBI" id="CHEBI:456216"/>
        <dbReference type="EC" id="2.7.11.1"/>
    </reaction>
</comment>
<name>A0A2H4SU68_CORMI</name>
<keyword evidence="6" id="KW-0067">ATP-binding</keyword>
<dbReference type="GO" id="GO:0004674">
    <property type="term" value="F:protein serine/threonine kinase activity"/>
    <property type="evidence" value="ECO:0007669"/>
    <property type="project" value="UniProtKB-KW"/>
</dbReference>